<proteinExistence type="predicted"/>
<feature type="transmembrane region" description="Helical" evidence="1">
    <location>
        <begin position="21"/>
        <end position="44"/>
    </location>
</feature>
<feature type="transmembrane region" description="Helical" evidence="1">
    <location>
        <begin position="231"/>
        <end position="254"/>
    </location>
</feature>
<feature type="transmembrane region" description="Helical" evidence="1">
    <location>
        <begin position="274"/>
        <end position="296"/>
    </location>
</feature>
<dbReference type="PANTHER" id="PTHR33133">
    <property type="entry name" value="OS08G0107100 PROTEIN-RELATED"/>
    <property type="match status" value="1"/>
</dbReference>
<keyword evidence="2" id="KW-1185">Reference proteome</keyword>
<accession>A0A1U8P1P0</accession>
<keyword evidence="1" id="KW-0472">Membrane</keyword>
<sequence>MFSSPLIIQMEKSTKIMRRSIYTFLQNYHYFTLTPALLAFPYSLSLLLSQIFVPSSSLFQSIHGRLSVVFQASGFPYSSDSFTFLSSKLSQTICFSVFALPFTFSFFLLSKASIISCFRHGKSFKQPSFSWVLSLYKPLLETLICNFFLIISANATPFSVLLFGFNFLDGLGFSSPNWILLMSAFGAVLYSVLVANAILISNFALVSSGIQGSGGYLSILKACVLIKGRTSTALTLALPLNLTMAAIEALFHYRVVRAYRNGGDFTCFSMALEAIFIAFLYSIIVVLDTVVSCFFFNSCKTNQEGKFSYGTEIAEEDDCVKLKNIEGLP</sequence>
<feature type="transmembrane region" description="Helical" evidence="1">
    <location>
        <begin position="188"/>
        <end position="210"/>
    </location>
</feature>
<dbReference type="GeneID" id="107953459"/>
<keyword evidence="1" id="KW-0812">Transmembrane</keyword>
<feature type="transmembrane region" description="Helical" evidence="1">
    <location>
        <begin position="89"/>
        <end position="109"/>
    </location>
</feature>
<evidence type="ECO:0000313" key="3">
    <source>
        <dbReference type="RefSeq" id="XP_016744263.2"/>
    </source>
</evidence>
<dbReference type="PANTHER" id="PTHR33133:SF3">
    <property type="entry name" value="TRANSMEMBRANE PROTEIN"/>
    <property type="match status" value="1"/>
</dbReference>
<name>A0A1U8P1P0_GOSHI</name>
<evidence type="ECO:0000256" key="1">
    <source>
        <dbReference type="SAM" id="Phobius"/>
    </source>
</evidence>
<reference evidence="2" key="1">
    <citation type="journal article" date="2020" name="Nat. Genet.">
        <title>Genomic diversifications of five Gossypium allopolyploid species and their impact on cotton improvement.</title>
        <authorList>
            <person name="Chen Z.J."/>
            <person name="Sreedasyam A."/>
            <person name="Ando A."/>
            <person name="Song Q."/>
            <person name="De Santiago L.M."/>
            <person name="Hulse-Kemp A.M."/>
            <person name="Ding M."/>
            <person name="Ye W."/>
            <person name="Kirkbride R.C."/>
            <person name="Jenkins J."/>
            <person name="Plott C."/>
            <person name="Lovell J."/>
            <person name="Lin Y.M."/>
            <person name="Vaughn R."/>
            <person name="Liu B."/>
            <person name="Simpson S."/>
            <person name="Scheffler B.E."/>
            <person name="Wen L."/>
            <person name="Saski C.A."/>
            <person name="Grover C.E."/>
            <person name="Hu G."/>
            <person name="Conover J.L."/>
            <person name="Carlson J.W."/>
            <person name="Shu S."/>
            <person name="Boston L.B."/>
            <person name="Williams M."/>
            <person name="Peterson D.G."/>
            <person name="McGee K."/>
            <person name="Jones D.C."/>
            <person name="Wendel J.F."/>
            <person name="Stelly D.M."/>
            <person name="Grimwood J."/>
            <person name="Schmutz J."/>
        </authorList>
    </citation>
    <scope>NUCLEOTIDE SEQUENCE [LARGE SCALE GENOMIC DNA]</scope>
    <source>
        <strain evidence="2">cv. TM-1</strain>
    </source>
</reference>
<keyword evidence="1" id="KW-1133">Transmembrane helix</keyword>
<protein>
    <submittedName>
        <fullName evidence="3">Uncharacterized protein</fullName>
    </submittedName>
</protein>
<dbReference type="KEGG" id="ghi:107953459"/>
<dbReference type="AlphaFoldDB" id="A0A1U8P1P0"/>
<dbReference type="Proteomes" id="UP000818029">
    <property type="component" value="Chromosome D07"/>
</dbReference>
<organism evidence="2 3">
    <name type="scientific">Gossypium hirsutum</name>
    <name type="common">Upland cotton</name>
    <name type="synonym">Gossypium mexicanum</name>
    <dbReference type="NCBI Taxonomy" id="3635"/>
    <lineage>
        <taxon>Eukaryota</taxon>
        <taxon>Viridiplantae</taxon>
        <taxon>Streptophyta</taxon>
        <taxon>Embryophyta</taxon>
        <taxon>Tracheophyta</taxon>
        <taxon>Spermatophyta</taxon>
        <taxon>Magnoliopsida</taxon>
        <taxon>eudicotyledons</taxon>
        <taxon>Gunneridae</taxon>
        <taxon>Pentapetalae</taxon>
        <taxon>rosids</taxon>
        <taxon>malvids</taxon>
        <taxon>Malvales</taxon>
        <taxon>Malvaceae</taxon>
        <taxon>Malvoideae</taxon>
        <taxon>Gossypium</taxon>
    </lineage>
</organism>
<evidence type="ECO:0000313" key="2">
    <source>
        <dbReference type="Proteomes" id="UP000818029"/>
    </source>
</evidence>
<feature type="transmembrane region" description="Helical" evidence="1">
    <location>
        <begin position="143"/>
        <end position="168"/>
    </location>
</feature>
<dbReference type="PaxDb" id="3635-A0A1U8P1P0"/>
<dbReference type="STRING" id="3635.A0A1U8P1P0"/>
<dbReference type="RefSeq" id="XP_016744263.2">
    <property type="nucleotide sequence ID" value="XM_016888774.2"/>
</dbReference>
<reference evidence="3" key="2">
    <citation type="submission" date="2025-08" db="UniProtKB">
        <authorList>
            <consortium name="RefSeq"/>
        </authorList>
    </citation>
    <scope>IDENTIFICATION</scope>
</reference>
<dbReference type="GO" id="GO:0016020">
    <property type="term" value="C:membrane"/>
    <property type="evidence" value="ECO:0000318"/>
    <property type="project" value="GO_Central"/>
</dbReference>
<gene>
    <name evidence="3" type="primary">LOC107953459</name>
</gene>